<dbReference type="EMBL" id="JBBBZM010000097">
    <property type="protein sequence ID" value="KAL0634337.1"/>
    <property type="molecule type" value="Genomic_DNA"/>
</dbReference>
<keyword evidence="1" id="KW-0175">Coiled coil</keyword>
<feature type="compositionally biased region" description="Polar residues" evidence="2">
    <location>
        <begin position="711"/>
        <end position="722"/>
    </location>
</feature>
<feature type="region of interest" description="Disordered" evidence="2">
    <location>
        <begin position="1"/>
        <end position="97"/>
    </location>
</feature>
<gene>
    <name evidence="4" type="ORF">Q9L58_006741</name>
</gene>
<feature type="region of interest" description="Disordered" evidence="2">
    <location>
        <begin position="373"/>
        <end position="750"/>
    </location>
</feature>
<evidence type="ECO:0000256" key="2">
    <source>
        <dbReference type="SAM" id="MobiDB-lite"/>
    </source>
</evidence>
<feature type="compositionally biased region" description="Gly residues" evidence="2">
    <location>
        <begin position="444"/>
        <end position="463"/>
    </location>
</feature>
<feature type="transmembrane region" description="Helical" evidence="3">
    <location>
        <begin position="1159"/>
        <end position="1178"/>
    </location>
</feature>
<feature type="compositionally biased region" description="Low complexity" evidence="2">
    <location>
        <begin position="18"/>
        <end position="29"/>
    </location>
</feature>
<protein>
    <submittedName>
        <fullName evidence="4">Uncharacterized protein</fullName>
    </submittedName>
</protein>
<feature type="transmembrane region" description="Helical" evidence="3">
    <location>
        <begin position="1091"/>
        <end position="1108"/>
    </location>
</feature>
<feature type="compositionally biased region" description="Pro residues" evidence="2">
    <location>
        <begin position="793"/>
        <end position="804"/>
    </location>
</feature>
<keyword evidence="3" id="KW-1133">Transmembrane helix</keyword>
<feature type="compositionally biased region" description="Low complexity" evidence="2">
    <location>
        <begin position="477"/>
        <end position="493"/>
    </location>
</feature>
<feature type="compositionally biased region" description="Pro residues" evidence="2">
    <location>
        <begin position="218"/>
        <end position="229"/>
    </location>
</feature>
<evidence type="ECO:0000256" key="1">
    <source>
        <dbReference type="SAM" id="Coils"/>
    </source>
</evidence>
<feature type="compositionally biased region" description="Gly residues" evidence="2">
    <location>
        <begin position="375"/>
        <end position="387"/>
    </location>
</feature>
<feature type="compositionally biased region" description="Acidic residues" evidence="2">
    <location>
        <begin position="198"/>
        <end position="216"/>
    </location>
</feature>
<dbReference type="Proteomes" id="UP001447188">
    <property type="component" value="Unassembled WGS sequence"/>
</dbReference>
<proteinExistence type="predicted"/>
<feature type="compositionally biased region" description="Basic and acidic residues" evidence="2">
    <location>
        <begin position="606"/>
        <end position="645"/>
    </location>
</feature>
<feature type="compositionally biased region" description="Basic residues" evidence="2">
    <location>
        <begin position="735"/>
        <end position="744"/>
    </location>
</feature>
<reference evidence="4 5" key="1">
    <citation type="submission" date="2024-02" db="EMBL/GenBank/DDBJ databases">
        <title>Discinaceae phylogenomics.</title>
        <authorList>
            <person name="Dirks A.C."/>
            <person name="James T.Y."/>
        </authorList>
    </citation>
    <scope>NUCLEOTIDE SEQUENCE [LARGE SCALE GENOMIC DNA]</scope>
    <source>
        <strain evidence="4 5">ACD0624</strain>
    </source>
</reference>
<feature type="compositionally biased region" description="Polar residues" evidence="2">
    <location>
        <begin position="176"/>
        <end position="192"/>
    </location>
</feature>
<name>A0ABR3GEF0_9PEZI</name>
<feature type="compositionally biased region" description="Low complexity" evidence="2">
    <location>
        <begin position="554"/>
        <end position="579"/>
    </location>
</feature>
<feature type="compositionally biased region" description="Polar residues" evidence="2">
    <location>
        <begin position="589"/>
        <end position="600"/>
    </location>
</feature>
<feature type="compositionally biased region" description="Basic residues" evidence="2">
    <location>
        <begin position="136"/>
        <end position="148"/>
    </location>
</feature>
<feature type="compositionally biased region" description="Low complexity" evidence="2">
    <location>
        <begin position="62"/>
        <end position="78"/>
    </location>
</feature>
<organism evidence="4 5">
    <name type="scientific">Discina gigas</name>
    <dbReference type="NCBI Taxonomy" id="1032678"/>
    <lineage>
        <taxon>Eukaryota</taxon>
        <taxon>Fungi</taxon>
        <taxon>Dikarya</taxon>
        <taxon>Ascomycota</taxon>
        <taxon>Pezizomycotina</taxon>
        <taxon>Pezizomycetes</taxon>
        <taxon>Pezizales</taxon>
        <taxon>Discinaceae</taxon>
        <taxon>Discina</taxon>
    </lineage>
</organism>
<feature type="compositionally biased region" description="Low complexity" evidence="2">
    <location>
        <begin position="526"/>
        <end position="536"/>
    </location>
</feature>
<accession>A0ABR3GEF0</accession>
<feature type="region of interest" description="Disordered" evidence="2">
    <location>
        <begin position="124"/>
        <end position="250"/>
    </location>
</feature>
<evidence type="ECO:0000313" key="5">
    <source>
        <dbReference type="Proteomes" id="UP001447188"/>
    </source>
</evidence>
<keyword evidence="5" id="KW-1185">Reference proteome</keyword>
<sequence>MVTQHGLPKGRNGIASGTTTTSSTTTSTTDPNPIAADSPAGIRIRTSQNLLNGHQRAPSEFSLASPSPSPTPRRNSLPGNTLFPGDDGDNDDDDEHLDSHITFLDSLDLDSSSTVDSIVDSTVDSAVDNEGGPSPRIKRLCSDRRHRVATPVTQRGFDRHRRRSSEEHHHPRRAVSAQSGRSVESRQSTGSSIREEQNTDGEEEQEEEEEEEEEEVPPLQPPPQPPAPAPSQERGKGPIMGLTATNPARRRHRMSLSADLIAAEKEVEEEVTGNVGMSVWRRKRLAEAAAAAAAATGTEAAKAAAAGAGRKTTVRSLSAEDYNREERVKGKGVLEEMTSTNGQRTGGGGGGLIDSVSNGYPGRMTARRVMSMSGAGTGRPIGGGLGLGPKRAEGPERSGSPEKGKGRGSPPLVHGQGAKGEVAQPASEAGRAAIAREEARRQRAGGGGGGGGGGSGGGSGSGSGSTTAAPGPKDRPLSLSSTSLRASLQRSSSIPNPPTKAKLSSYSSLASPSPSRAKSGLSNVPASSSSASASASGHGRTRSAAGPGTLQQRSTSAASNTSAASASASTTTTTSAFAAPPVTSRLQRRNSGASSSTSVYNPAAATKKDSAMRNGKDKDLPKLRNFKPAEHPSPIKEVSYEDISRRAAMLQTPEPSLDDIVQSLSRPSSSHSAIYSPIDPPPESTPAEQAAHQRVLEQLANLRKISRISPPASNRSSWSTESAENENENDEPRLRVRRRSTRHRKLEDTANPQARVDEIFAEIDSLERNRTQGSSARMARSKSLDDSFMRGPPNIPTETTPPRPRSAGRTVKDPKLVTPIRLFSPDSEMGDFTARLLRSPAVEDYEDLLAPDSDKEGDDSILPLRVAAAERKVVTTNIEELINAPRPAREVVKREIIKTSRPRKEILKTAVVTSTGSKPTVKYPKRSILEDDSDDSLDYLISNDQDFSALLKSEDSDGGSDKDAKLSVTENKYAPEKTTGLKVRSKDEARIADKEREKERAVHEKLMNRLKTLQLEVRSATRGIEVLEQWLGRPSGSDSASSSDIMEHITEHEALLYRLRMEEAKQRERVELRILEEARRGRSLWKKSPRWLQWFFIGLMLALVWYGVESAIFYHSMPPEFSNVPYQIRPLPQWGTRPTRAVASVIVNITQLPVWVVRSLYWCVTILVKGMMLLWGWVCAALRMMVRWFVDGAVSSVKKAVGGAANVVAGVQEVAERVYADVPVQGVEVEVEEVVMGMGMGGMRDADIGEMMDMEDMGDWMQAGTGDAWEVPGMGSDQVIF</sequence>
<evidence type="ECO:0000256" key="3">
    <source>
        <dbReference type="SAM" id="Phobius"/>
    </source>
</evidence>
<feature type="compositionally biased region" description="Acidic residues" evidence="2">
    <location>
        <begin position="86"/>
        <end position="96"/>
    </location>
</feature>
<feature type="compositionally biased region" description="Basic and acidic residues" evidence="2">
    <location>
        <begin position="390"/>
        <end position="405"/>
    </location>
</feature>
<feature type="region of interest" description="Disordered" evidence="2">
    <location>
        <begin position="304"/>
        <end position="326"/>
    </location>
</feature>
<keyword evidence="3" id="KW-0812">Transmembrane</keyword>
<feature type="coiled-coil region" evidence="1">
    <location>
        <begin position="984"/>
        <end position="1023"/>
    </location>
</feature>
<feature type="compositionally biased region" description="Polar residues" evidence="2">
    <location>
        <begin position="662"/>
        <end position="673"/>
    </location>
</feature>
<feature type="region of interest" description="Disordered" evidence="2">
    <location>
        <begin position="769"/>
        <end position="811"/>
    </location>
</feature>
<keyword evidence="3" id="KW-0472">Membrane</keyword>
<comment type="caution">
    <text evidence="4">The sequence shown here is derived from an EMBL/GenBank/DDBJ whole genome shotgun (WGS) entry which is preliminary data.</text>
</comment>
<feature type="compositionally biased region" description="Low complexity" evidence="2">
    <location>
        <begin position="500"/>
        <end position="519"/>
    </location>
</feature>
<evidence type="ECO:0000313" key="4">
    <source>
        <dbReference type="EMBL" id="KAL0634337.1"/>
    </source>
</evidence>